<proteinExistence type="predicted"/>
<accession>A0A6M3L222</accession>
<organism evidence="2">
    <name type="scientific">viral metagenome</name>
    <dbReference type="NCBI Taxonomy" id="1070528"/>
    <lineage>
        <taxon>unclassified sequences</taxon>
        <taxon>metagenomes</taxon>
        <taxon>organismal metagenomes</taxon>
    </lineage>
</organism>
<feature type="region of interest" description="Disordered" evidence="1">
    <location>
        <begin position="1"/>
        <end position="26"/>
    </location>
</feature>
<protein>
    <submittedName>
        <fullName evidence="2">Uncharacterized protein</fullName>
    </submittedName>
</protein>
<sequence length="53" mass="6623">MKQKEDKNKLGTTDFNGHMRRYKDGTPNWKQEKYEIRLETQRLKLKTRHNRKF</sequence>
<reference evidence="2" key="1">
    <citation type="submission" date="2020-03" db="EMBL/GenBank/DDBJ databases">
        <title>The deep terrestrial virosphere.</title>
        <authorList>
            <person name="Holmfeldt K."/>
            <person name="Nilsson E."/>
            <person name="Simone D."/>
            <person name="Lopez-Fernandez M."/>
            <person name="Wu X."/>
            <person name="de Brujin I."/>
            <person name="Lundin D."/>
            <person name="Andersson A."/>
            <person name="Bertilsson S."/>
            <person name="Dopson M."/>
        </authorList>
    </citation>
    <scope>NUCLEOTIDE SEQUENCE</scope>
    <source>
        <strain evidence="2">MM415B02999</strain>
    </source>
</reference>
<evidence type="ECO:0000313" key="2">
    <source>
        <dbReference type="EMBL" id="QJA87408.1"/>
    </source>
</evidence>
<gene>
    <name evidence="2" type="ORF">MM415B02999_0012</name>
</gene>
<evidence type="ECO:0000256" key="1">
    <source>
        <dbReference type="SAM" id="MobiDB-lite"/>
    </source>
</evidence>
<dbReference type="EMBL" id="MT142703">
    <property type="protein sequence ID" value="QJA87408.1"/>
    <property type="molecule type" value="Genomic_DNA"/>
</dbReference>
<name>A0A6M3L222_9ZZZZ</name>
<dbReference type="AlphaFoldDB" id="A0A6M3L222"/>